<dbReference type="PANTHER" id="PTHR41252">
    <property type="entry name" value="BLR2505 PROTEIN"/>
    <property type="match status" value="1"/>
</dbReference>
<keyword evidence="3" id="KW-1185">Reference proteome</keyword>
<sequence length="148" mass="16267">MASRDLTEATRARVHALYADYVRGDMAAVMGCMAEGIAWHSLGNHDAPWSGRWLGKQGVADYFAAVGRVCAVTGWEIERVIADGEWATVLGTLRVRFHADGSETTYAKVDILHLADGMLVEFREFYDTATMLRDLGRVNTASSDRATP</sequence>
<proteinExistence type="predicted"/>
<dbReference type="EMBL" id="JAAEDL010000001">
    <property type="protein sequence ID" value="MBR0679252.1"/>
    <property type="molecule type" value="Genomic_DNA"/>
</dbReference>
<gene>
    <name evidence="2" type="ORF">GXW74_02040</name>
</gene>
<evidence type="ECO:0000313" key="2">
    <source>
        <dbReference type="EMBL" id="MBR0679252.1"/>
    </source>
</evidence>
<comment type="caution">
    <text evidence="2">The sequence shown here is derived from an EMBL/GenBank/DDBJ whole genome shotgun (WGS) entry which is preliminary data.</text>
</comment>
<dbReference type="Pfam" id="PF12680">
    <property type="entry name" value="SnoaL_2"/>
    <property type="match status" value="1"/>
</dbReference>
<organism evidence="2 3">
    <name type="scientific">Neoroseomonas eburnea</name>
    <dbReference type="NCBI Taxonomy" id="1346889"/>
    <lineage>
        <taxon>Bacteria</taxon>
        <taxon>Pseudomonadati</taxon>
        <taxon>Pseudomonadota</taxon>
        <taxon>Alphaproteobacteria</taxon>
        <taxon>Acetobacterales</taxon>
        <taxon>Acetobacteraceae</taxon>
        <taxon>Neoroseomonas</taxon>
    </lineage>
</organism>
<dbReference type="InterPro" id="IPR032710">
    <property type="entry name" value="NTF2-like_dom_sf"/>
</dbReference>
<reference evidence="2" key="1">
    <citation type="submission" date="2020-01" db="EMBL/GenBank/DDBJ databases">
        <authorList>
            <person name="Rat A."/>
        </authorList>
    </citation>
    <scope>NUCLEOTIDE SEQUENCE</scope>
    <source>
        <strain evidence="2">LMG 31228</strain>
    </source>
</reference>
<dbReference type="Proteomes" id="UP001138709">
    <property type="component" value="Unassembled WGS sequence"/>
</dbReference>
<evidence type="ECO:0000313" key="3">
    <source>
        <dbReference type="Proteomes" id="UP001138709"/>
    </source>
</evidence>
<evidence type="ECO:0000259" key="1">
    <source>
        <dbReference type="Pfam" id="PF12680"/>
    </source>
</evidence>
<feature type="domain" description="SnoaL-like" evidence="1">
    <location>
        <begin position="14"/>
        <end position="121"/>
    </location>
</feature>
<dbReference type="AlphaFoldDB" id="A0A9X9X6B6"/>
<dbReference type="InterPro" id="IPR037401">
    <property type="entry name" value="SnoaL-like"/>
</dbReference>
<protein>
    <submittedName>
        <fullName evidence="2">Nuclear transport factor 2 family protein</fullName>
    </submittedName>
</protein>
<dbReference type="Gene3D" id="3.10.450.50">
    <property type="match status" value="1"/>
</dbReference>
<accession>A0A9X9X6B6</accession>
<reference evidence="2" key="2">
    <citation type="journal article" date="2021" name="Syst. Appl. Microbiol.">
        <title>Roseomonas hellenica sp. nov., isolated from roots of wild-growing Alkanna tinctoria.</title>
        <authorList>
            <person name="Rat A."/>
            <person name="Naranjo H.D."/>
            <person name="Lebbe L."/>
            <person name="Cnockaert M."/>
            <person name="Krigas N."/>
            <person name="Grigoriadou K."/>
            <person name="Maloupa E."/>
            <person name="Willems A."/>
        </authorList>
    </citation>
    <scope>NUCLEOTIDE SEQUENCE</scope>
    <source>
        <strain evidence="2">LMG 31228</strain>
    </source>
</reference>
<dbReference type="PANTHER" id="PTHR41252:SF1">
    <property type="entry name" value="BLR2505 PROTEIN"/>
    <property type="match status" value="1"/>
</dbReference>
<name>A0A9X9X6B6_9PROT</name>
<dbReference type="RefSeq" id="WP_211844592.1">
    <property type="nucleotide sequence ID" value="NZ_JAAEDL010000001.1"/>
</dbReference>
<dbReference type="SUPFAM" id="SSF54427">
    <property type="entry name" value="NTF2-like"/>
    <property type="match status" value="1"/>
</dbReference>